<accession>A0ABV8DT59</accession>
<gene>
    <name evidence="2" type="ORF">ACFO0B_14520</name>
</gene>
<protein>
    <submittedName>
        <fullName evidence="2">Uncharacterized protein</fullName>
    </submittedName>
</protein>
<evidence type="ECO:0000256" key="1">
    <source>
        <dbReference type="SAM" id="SignalP"/>
    </source>
</evidence>
<keyword evidence="3" id="KW-1185">Reference proteome</keyword>
<name>A0ABV8DT59_9NOCA</name>
<keyword evidence="1" id="KW-0732">Signal</keyword>
<evidence type="ECO:0000313" key="3">
    <source>
        <dbReference type="Proteomes" id="UP001595696"/>
    </source>
</evidence>
<dbReference type="EMBL" id="JBHSAX010000014">
    <property type="protein sequence ID" value="MFC3963203.1"/>
    <property type="molecule type" value="Genomic_DNA"/>
</dbReference>
<feature type="signal peptide" evidence="1">
    <location>
        <begin position="1"/>
        <end position="27"/>
    </location>
</feature>
<dbReference type="Proteomes" id="UP001595696">
    <property type="component" value="Unassembled WGS sequence"/>
</dbReference>
<evidence type="ECO:0000313" key="2">
    <source>
        <dbReference type="EMBL" id="MFC3963203.1"/>
    </source>
</evidence>
<sequence length="77" mass="7864">MKRFVVRFGMATMAVAAVGFGAGQAVAAPGLPLEPAAAQPAEPVQAGFVPESGSAGPYNHAMCLLHTVSPQFPCMYS</sequence>
<feature type="chain" id="PRO_5046005901" evidence="1">
    <location>
        <begin position="28"/>
        <end position="77"/>
    </location>
</feature>
<comment type="caution">
    <text evidence="2">The sequence shown here is derived from an EMBL/GenBank/DDBJ whole genome shotgun (WGS) entry which is preliminary data.</text>
</comment>
<organism evidence="2 3">
    <name type="scientific">Nocardia jiangsuensis</name>
    <dbReference type="NCBI Taxonomy" id="1691563"/>
    <lineage>
        <taxon>Bacteria</taxon>
        <taxon>Bacillati</taxon>
        <taxon>Actinomycetota</taxon>
        <taxon>Actinomycetes</taxon>
        <taxon>Mycobacteriales</taxon>
        <taxon>Nocardiaceae</taxon>
        <taxon>Nocardia</taxon>
    </lineage>
</organism>
<reference evidence="3" key="1">
    <citation type="journal article" date="2019" name="Int. J. Syst. Evol. Microbiol.">
        <title>The Global Catalogue of Microorganisms (GCM) 10K type strain sequencing project: providing services to taxonomists for standard genome sequencing and annotation.</title>
        <authorList>
            <consortium name="The Broad Institute Genomics Platform"/>
            <consortium name="The Broad Institute Genome Sequencing Center for Infectious Disease"/>
            <person name="Wu L."/>
            <person name="Ma J."/>
        </authorList>
    </citation>
    <scope>NUCLEOTIDE SEQUENCE [LARGE SCALE GENOMIC DNA]</scope>
    <source>
        <strain evidence="3">CGMCC 4.7330</strain>
    </source>
</reference>
<proteinExistence type="predicted"/>
<dbReference type="RefSeq" id="WP_378612955.1">
    <property type="nucleotide sequence ID" value="NZ_JBHSAX010000014.1"/>
</dbReference>